<evidence type="ECO:0000256" key="6">
    <source>
        <dbReference type="RuleBase" id="RU004404"/>
    </source>
</evidence>
<protein>
    <submittedName>
        <fullName evidence="8">S41 family peptidase</fullName>
    </submittedName>
</protein>
<name>A0A4Z0RBE5_9FIRM</name>
<sequence>MPTRFLRKKAVGHILLNLMLVLTLLLSTSTSVLAANVNVLPEIRTLLQNLYVDPVSAEVLNAPTVDETLERLGDPHTMYFSPEEYQEFLGSIDMHFTGIGIHINMEEDGVRVVSVISGSPAEEAGLKAGDLIVRAAGKSLAGLSSNEAVNILRGLEGSTVQISVQQGIVTKKLSVERREISEPTVTGDVLDGHIGYLDLNSFGSDTATEFEMVVNRIRGQNVDSWIVDLRDNGGGYLSSAFDLAGYFIGPNDIVSIKDRTGTVKQYKAQDHGFILNQPVIFLTNENSASASELLAAAVKDHQKGKLVGTTTYGKGTVQSMFTLANKGVLKMTIDRFYSPFGHEINKVGVTPDVEIKQADSLKAAELMLSDATEALVKGRTTAYWEAWGELANSVNSLPTDQPSDRYARYYPSYLKVSELSSIPLDKKFTVLFNGAVDWQSVNSTSLELIDSATGERIPTKIETLGISEAQVIPNVALNPNTTYWLIIHPTIHDVKGVGMTEGAVAVAHTIEGTEGAGTSKIQSIEIQGKASNSHLTGLRDPDYGWALWDLEEKVKGN</sequence>
<keyword evidence="9" id="KW-1185">Reference proteome</keyword>
<dbReference type="InterPro" id="IPR032812">
    <property type="entry name" value="SbsA_Ig"/>
</dbReference>
<evidence type="ECO:0000256" key="1">
    <source>
        <dbReference type="ARBA" id="ARBA00009179"/>
    </source>
</evidence>
<evidence type="ECO:0000313" key="8">
    <source>
        <dbReference type="EMBL" id="TGE39579.1"/>
    </source>
</evidence>
<dbReference type="InterPro" id="IPR036034">
    <property type="entry name" value="PDZ_sf"/>
</dbReference>
<comment type="caution">
    <text evidence="8">The sequence shown here is derived from an EMBL/GenBank/DDBJ whole genome shotgun (WGS) entry which is preliminary data.</text>
</comment>
<dbReference type="GO" id="GO:0007165">
    <property type="term" value="P:signal transduction"/>
    <property type="evidence" value="ECO:0007669"/>
    <property type="project" value="TreeGrafter"/>
</dbReference>
<dbReference type="SMART" id="SM00245">
    <property type="entry name" value="TSPc"/>
    <property type="match status" value="1"/>
</dbReference>
<dbReference type="Gene3D" id="3.90.226.10">
    <property type="entry name" value="2-enoyl-CoA Hydratase, Chain A, domain 1"/>
    <property type="match status" value="1"/>
</dbReference>
<keyword evidence="3" id="KW-0732">Signal</keyword>
<feature type="domain" description="PDZ" evidence="7">
    <location>
        <begin position="99"/>
        <end position="153"/>
    </location>
</feature>
<dbReference type="InterPro" id="IPR004447">
    <property type="entry name" value="Peptidase_S41A"/>
</dbReference>
<dbReference type="SMART" id="SM00228">
    <property type="entry name" value="PDZ"/>
    <property type="match status" value="1"/>
</dbReference>
<dbReference type="NCBIfam" id="TIGR00225">
    <property type="entry name" value="prc"/>
    <property type="match status" value="1"/>
</dbReference>
<evidence type="ECO:0000256" key="2">
    <source>
        <dbReference type="ARBA" id="ARBA00022670"/>
    </source>
</evidence>
<dbReference type="Pfam" id="PF03572">
    <property type="entry name" value="Peptidase_S41"/>
    <property type="match status" value="1"/>
</dbReference>
<dbReference type="GO" id="GO:0004175">
    <property type="term" value="F:endopeptidase activity"/>
    <property type="evidence" value="ECO:0007669"/>
    <property type="project" value="TreeGrafter"/>
</dbReference>
<evidence type="ECO:0000256" key="4">
    <source>
        <dbReference type="ARBA" id="ARBA00022801"/>
    </source>
</evidence>
<dbReference type="CDD" id="cd07560">
    <property type="entry name" value="Peptidase_S41_CPP"/>
    <property type="match status" value="1"/>
</dbReference>
<organism evidence="8 9">
    <name type="scientific">Desulfosporosinus fructosivorans</name>
    <dbReference type="NCBI Taxonomy" id="2018669"/>
    <lineage>
        <taxon>Bacteria</taxon>
        <taxon>Bacillati</taxon>
        <taxon>Bacillota</taxon>
        <taxon>Clostridia</taxon>
        <taxon>Eubacteriales</taxon>
        <taxon>Desulfitobacteriaceae</taxon>
        <taxon>Desulfosporosinus</taxon>
    </lineage>
</organism>
<dbReference type="SUPFAM" id="SSF50156">
    <property type="entry name" value="PDZ domain-like"/>
    <property type="match status" value="1"/>
</dbReference>
<accession>A0A4Z0RBE5</accession>
<dbReference type="InterPro" id="IPR029045">
    <property type="entry name" value="ClpP/crotonase-like_dom_sf"/>
</dbReference>
<keyword evidence="5 6" id="KW-0720">Serine protease</keyword>
<dbReference type="PANTHER" id="PTHR32060">
    <property type="entry name" value="TAIL-SPECIFIC PROTEASE"/>
    <property type="match status" value="1"/>
</dbReference>
<evidence type="ECO:0000256" key="3">
    <source>
        <dbReference type="ARBA" id="ARBA00022729"/>
    </source>
</evidence>
<dbReference type="Pfam" id="PF13205">
    <property type="entry name" value="Big_5"/>
    <property type="match status" value="1"/>
</dbReference>
<dbReference type="EMBL" id="SPQQ01000001">
    <property type="protein sequence ID" value="TGE39579.1"/>
    <property type="molecule type" value="Genomic_DNA"/>
</dbReference>
<dbReference type="GO" id="GO:0008236">
    <property type="term" value="F:serine-type peptidase activity"/>
    <property type="evidence" value="ECO:0007669"/>
    <property type="project" value="UniProtKB-KW"/>
</dbReference>
<comment type="similarity">
    <text evidence="1 6">Belongs to the peptidase S41A family.</text>
</comment>
<gene>
    <name evidence="8" type="ORF">E4K67_00765</name>
</gene>
<dbReference type="AlphaFoldDB" id="A0A4Z0RBE5"/>
<dbReference type="PANTHER" id="PTHR32060:SF22">
    <property type="entry name" value="CARBOXYL-TERMINAL-PROCESSING PEPTIDASE 3, CHLOROPLASTIC"/>
    <property type="match status" value="1"/>
</dbReference>
<evidence type="ECO:0000313" key="9">
    <source>
        <dbReference type="Proteomes" id="UP000298460"/>
    </source>
</evidence>
<dbReference type="GO" id="GO:0006508">
    <property type="term" value="P:proteolysis"/>
    <property type="evidence" value="ECO:0007669"/>
    <property type="project" value="UniProtKB-KW"/>
</dbReference>
<dbReference type="CDD" id="cd06782">
    <property type="entry name" value="cpPDZ_CPP-like"/>
    <property type="match status" value="1"/>
</dbReference>
<dbReference type="Proteomes" id="UP000298460">
    <property type="component" value="Unassembled WGS sequence"/>
</dbReference>
<dbReference type="Pfam" id="PF13180">
    <property type="entry name" value="PDZ_2"/>
    <property type="match status" value="1"/>
</dbReference>
<dbReference type="GO" id="GO:0030288">
    <property type="term" value="C:outer membrane-bounded periplasmic space"/>
    <property type="evidence" value="ECO:0007669"/>
    <property type="project" value="TreeGrafter"/>
</dbReference>
<reference evidence="8 9" key="1">
    <citation type="submission" date="2019-03" db="EMBL/GenBank/DDBJ databases">
        <title>Draft Genome Sequence of Desulfosporosinus fructosivorans Strain 63.6F, Isolated from Marine Sediment in the Baltic Sea.</title>
        <authorList>
            <person name="Hausmann B."/>
            <person name="Vandieken V."/>
            <person name="Pjevac P."/>
            <person name="Schreck K."/>
            <person name="Herbold C.W."/>
            <person name="Loy A."/>
        </authorList>
    </citation>
    <scope>NUCLEOTIDE SEQUENCE [LARGE SCALE GENOMIC DNA]</scope>
    <source>
        <strain evidence="8 9">63.6F</strain>
    </source>
</reference>
<evidence type="ECO:0000259" key="7">
    <source>
        <dbReference type="PROSITE" id="PS50106"/>
    </source>
</evidence>
<proteinExistence type="inferred from homology"/>
<dbReference type="Gene3D" id="2.30.42.10">
    <property type="match status" value="1"/>
</dbReference>
<dbReference type="OrthoDB" id="9812068at2"/>
<keyword evidence="4 6" id="KW-0378">Hydrolase</keyword>
<keyword evidence="2 6" id="KW-0645">Protease</keyword>
<dbReference type="InterPro" id="IPR005151">
    <property type="entry name" value="Tail-specific_protease"/>
</dbReference>
<dbReference type="SUPFAM" id="SSF52096">
    <property type="entry name" value="ClpP/crotonase"/>
    <property type="match status" value="1"/>
</dbReference>
<dbReference type="RefSeq" id="WP_135544519.1">
    <property type="nucleotide sequence ID" value="NZ_SPQQ01000001.1"/>
</dbReference>
<dbReference type="Gene3D" id="3.30.750.44">
    <property type="match status" value="1"/>
</dbReference>
<dbReference type="InterPro" id="IPR001478">
    <property type="entry name" value="PDZ"/>
</dbReference>
<dbReference type="PROSITE" id="PS50106">
    <property type="entry name" value="PDZ"/>
    <property type="match status" value="1"/>
</dbReference>
<evidence type="ECO:0000256" key="5">
    <source>
        <dbReference type="ARBA" id="ARBA00022825"/>
    </source>
</evidence>